<name>A0ACC2XAT7_9TREE</name>
<accession>A0ACC2XAT7</accession>
<proteinExistence type="predicted"/>
<evidence type="ECO:0000313" key="2">
    <source>
        <dbReference type="Proteomes" id="UP001234202"/>
    </source>
</evidence>
<dbReference type="EMBL" id="JASBWV010000020">
    <property type="protein sequence ID" value="KAJ9120510.1"/>
    <property type="molecule type" value="Genomic_DNA"/>
</dbReference>
<evidence type="ECO:0000313" key="1">
    <source>
        <dbReference type="EMBL" id="KAJ9120510.1"/>
    </source>
</evidence>
<organism evidence="1 2">
    <name type="scientific">Naganishia onofrii</name>
    <dbReference type="NCBI Taxonomy" id="1851511"/>
    <lineage>
        <taxon>Eukaryota</taxon>
        <taxon>Fungi</taxon>
        <taxon>Dikarya</taxon>
        <taxon>Basidiomycota</taxon>
        <taxon>Agaricomycotina</taxon>
        <taxon>Tremellomycetes</taxon>
        <taxon>Filobasidiales</taxon>
        <taxon>Filobasidiaceae</taxon>
        <taxon>Naganishia</taxon>
    </lineage>
</organism>
<reference evidence="1" key="1">
    <citation type="submission" date="2023-04" db="EMBL/GenBank/DDBJ databases">
        <title>Draft Genome sequencing of Naganishia species isolated from polar environments using Oxford Nanopore Technology.</title>
        <authorList>
            <person name="Leo P."/>
            <person name="Venkateswaran K."/>
        </authorList>
    </citation>
    <scope>NUCLEOTIDE SEQUENCE</scope>
    <source>
        <strain evidence="1">DBVPG 5303</strain>
    </source>
</reference>
<comment type="caution">
    <text evidence="1">The sequence shown here is derived from an EMBL/GenBank/DDBJ whole genome shotgun (WGS) entry which is preliminary data.</text>
</comment>
<sequence length="376" mass="36963">MTPKRAYLSLLLNPSPLLPYPATIKPYDGPDAQAIIHSVTARQHGHAAGGRSSMSGAGAGLMSGSMGQGIMAGLPVAAGGSQGITGYPVAGHARTGSRAQQQQQPPMEMMNNAMTGLGISGYAKHGRSASTSSVSASEPMHGGARNTGGDPYAGGAGRIGATGHARHGSSGSSAFGRNSAMGAFAFGGNKDTSRGGKNVATSTVNDASAAPPPVASSAAFRSSSGSRGMSTQGGHGLATHHEGESPAGTPTKPTTNTRSDNLAAQGQAQVGSGEDVGTPGIEILGAVPFPDGGPGGYLASQERRASASPSSASGTGKTSSSTTKTGGVSEVTVAEVFGNVRRESLDAQSAEKALREVSRALEGLGVGVVAAGAGKV</sequence>
<gene>
    <name evidence="1" type="ORF">QFC24_005183</name>
</gene>
<protein>
    <submittedName>
        <fullName evidence="1">Uncharacterized protein</fullName>
    </submittedName>
</protein>
<keyword evidence="2" id="KW-1185">Reference proteome</keyword>
<dbReference type="Proteomes" id="UP001234202">
    <property type="component" value="Unassembled WGS sequence"/>
</dbReference>